<keyword evidence="1" id="KW-1133">Transmembrane helix</keyword>
<protein>
    <submittedName>
        <fullName evidence="3">CPBP family intramembrane metalloprotease</fullName>
    </submittedName>
</protein>
<dbReference type="GO" id="GO:0006508">
    <property type="term" value="P:proteolysis"/>
    <property type="evidence" value="ECO:0007669"/>
    <property type="project" value="UniProtKB-KW"/>
</dbReference>
<sequence>MEKDRKGGEAVDQTKAILIAVGKIILAFLFAFILTLVAMIPVVIVIAIMSGGGAGTDFTLDMLLSDPTFTYGSMIAQAAGFLAAVPIMYGLFERRKGWTIGWRMNRAAFADLARGMGIGVVLMAAIFVLMLAAGVIRIDSIRTDAAVWADMAAYLLLFALVALNEELFSRGYVQGLIGYRFGTGAAIICSSLFFSLLHAFNPGALEQPVPLLNIFIAGVLLAVCREVSGTLWLPIGLHFTWNYVQGNVFGFEVSGTKVVSPLQITAEGSPLWSGGSFGAEGSLIATAVMLAAIWYIWSKRKRRLQEQEPCSPQGE</sequence>
<organism evidence="3 4">
    <name type="scientific">Paenibacillus ginsengarvi</name>
    <dbReference type="NCBI Taxonomy" id="400777"/>
    <lineage>
        <taxon>Bacteria</taxon>
        <taxon>Bacillati</taxon>
        <taxon>Bacillota</taxon>
        <taxon>Bacilli</taxon>
        <taxon>Bacillales</taxon>
        <taxon>Paenibacillaceae</taxon>
        <taxon>Paenibacillus</taxon>
    </lineage>
</organism>
<accession>A0A3B0CCG4</accession>
<feature type="transmembrane region" description="Helical" evidence="1">
    <location>
        <begin position="24"/>
        <end position="49"/>
    </location>
</feature>
<keyword evidence="4" id="KW-1185">Reference proteome</keyword>
<feature type="domain" description="CAAX prenyl protease 2/Lysostaphin resistance protein A-like" evidence="2">
    <location>
        <begin position="151"/>
        <end position="244"/>
    </location>
</feature>
<name>A0A3B0CCG4_9BACL</name>
<keyword evidence="1" id="KW-0472">Membrane</keyword>
<dbReference type="GO" id="GO:0080120">
    <property type="term" value="P:CAAX-box protein maturation"/>
    <property type="evidence" value="ECO:0007669"/>
    <property type="project" value="UniProtKB-ARBA"/>
</dbReference>
<keyword evidence="1" id="KW-0812">Transmembrane</keyword>
<dbReference type="Pfam" id="PF02517">
    <property type="entry name" value="Rce1-like"/>
    <property type="match status" value="1"/>
</dbReference>
<evidence type="ECO:0000313" key="3">
    <source>
        <dbReference type="EMBL" id="RKN82218.1"/>
    </source>
</evidence>
<dbReference type="GO" id="GO:0008237">
    <property type="term" value="F:metallopeptidase activity"/>
    <property type="evidence" value="ECO:0007669"/>
    <property type="project" value="UniProtKB-KW"/>
</dbReference>
<dbReference type="PANTHER" id="PTHR39430:SF1">
    <property type="entry name" value="PROTEASE"/>
    <property type="match status" value="1"/>
</dbReference>
<dbReference type="AlphaFoldDB" id="A0A3B0CCG4"/>
<dbReference type="EMBL" id="RBAH01000012">
    <property type="protein sequence ID" value="RKN82218.1"/>
    <property type="molecule type" value="Genomic_DNA"/>
</dbReference>
<evidence type="ECO:0000313" key="4">
    <source>
        <dbReference type="Proteomes" id="UP000282311"/>
    </source>
</evidence>
<reference evidence="3 4" key="1">
    <citation type="journal article" date="2007" name="Int. J. Syst. Evol. Microbiol.">
        <title>Paenibacillus ginsengarvi sp. nov., isolated from soil from ginseng cultivation.</title>
        <authorList>
            <person name="Yoon M.H."/>
            <person name="Ten L.N."/>
            <person name="Im W.T."/>
        </authorList>
    </citation>
    <scope>NUCLEOTIDE SEQUENCE [LARGE SCALE GENOMIC DNA]</scope>
    <source>
        <strain evidence="3 4">KCTC 13059</strain>
    </source>
</reference>
<comment type="caution">
    <text evidence="3">The sequence shown here is derived from an EMBL/GenBank/DDBJ whole genome shotgun (WGS) entry which is preliminary data.</text>
</comment>
<feature type="transmembrane region" description="Helical" evidence="1">
    <location>
        <begin position="176"/>
        <end position="200"/>
    </location>
</feature>
<dbReference type="GO" id="GO:0004175">
    <property type="term" value="F:endopeptidase activity"/>
    <property type="evidence" value="ECO:0007669"/>
    <property type="project" value="UniProtKB-ARBA"/>
</dbReference>
<keyword evidence="3" id="KW-0482">Metalloprotease</keyword>
<keyword evidence="3" id="KW-0645">Protease</keyword>
<feature type="transmembrane region" description="Helical" evidence="1">
    <location>
        <begin position="145"/>
        <end position="164"/>
    </location>
</feature>
<evidence type="ECO:0000256" key="1">
    <source>
        <dbReference type="SAM" id="Phobius"/>
    </source>
</evidence>
<dbReference type="Proteomes" id="UP000282311">
    <property type="component" value="Unassembled WGS sequence"/>
</dbReference>
<feature type="transmembrane region" description="Helical" evidence="1">
    <location>
        <begin position="277"/>
        <end position="297"/>
    </location>
</feature>
<feature type="transmembrane region" description="Helical" evidence="1">
    <location>
        <begin position="112"/>
        <end position="133"/>
    </location>
</feature>
<gene>
    <name evidence="3" type="ORF">D7M11_17910</name>
</gene>
<proteinExistence type="predicted"/>
<dbReference type="PANTHER" id="PTHR39430">
    <property type="entry name" value="MEMBRANE-ASSOCIATED PROTEASE-RELATED"/>
    <property type="match status" value="1"/>
</dbReference>
<feature type="transmembrane region" description="Helical" evidence="1">
    <location>
        <begin position="69"/>
        <end position="92"/>
    </location>
</feature>
<keyword evidence="3" id="KW-0378">Hydrolase</keyword>
<evidence type="ECO:0000259" key="2">
    <source>
        <dbReference type="Pfam" id="PF02517"/>
    </source>
</evidence>
<dbReference type="InterPro" id="IPR003675">
    <property type="entry name" value="Rce1/LyrA-like_dom"/>
</dbReference>